<dbReference type="GO" id="GO:0019005">
    <property type="term" value="C:SCF ubiquitin ligase complex"/>
    <property type="evidence" value="ECO:0007669"/>
    <property type="project" value="TreeGrafter"/>
</dbReference>
<dbReference type="AlphaFoldDB" id="A0AAV7KKT6"/>
<proteinExistence type="predicted"/>
<dbReference type="Pfam" id="PF12937">
    <property type="entry name" value="F-box-like"/>
    <property type="match status" value="1"/>
</dbReference>
<evidence type="ECO:0000256" key="1">
    <source>
        <dbReference type="ARBA" id="ARBA00022786"/>
    </source>
</evidence>
<evidence type="ECO:0000259" key="2">
    <source>
        <dbReference type="PROSITE" id="PS50181"/>
    </source>
</evidence>
<comment type="caution">
    <text evidence="3">The sequence shown here is derived from an EMBL/GenBank/DDBJ whole genome shotgun (WGS) entry which is preliminary data.</text>
</comment>
<keyword evidence="1" id="KW-0833">Ubl conjugation pathway</keyword>
<dbReference type="PROSITE" id="PS50181">
    <property type="entry name" value="FBOX"/>
    <property type="match status" value="1"/>
</dbReference>
<dbReference type="Gene3D" id="3.80.10.10">
    <property type="entry name" value="Ribonuclease Inhibitor"/>
    <property type="match status" value="2"/>
</dbReference>
<dbReference type="InterPro" id="IPR006553">
    <property type="entry name" value="Leu-rich_rpt_Cys-con_subtyp"/>
</dbReference>
<dbReference type="PANTHER" id="PTHR13318:SF152">
    <property type="entry name" value="F-BOX_LRR-REPEAT PROTEIN 4"/>
    <property type="match status" value="1"/>
</dbReference>
<dbReference type="Proteomes" id="UP001165289">
    <property type="component" value="Unassembled WGS sequence"/>
</dbReference>
<feature type="domain" description="F-box" evidence="2">
    <location>
        <begin position="243"/>
        <end position="289"/>
    </location>
</feature>
<protein>
    <submittedName>
        <fullName evidence="3">F-box/LRR-repeat protein 4-like</fullName>
    </submittedName>
</protein>
<dbReference type="SUPFAM" id="SSF81383">
    <property type="entry name" value="F-box domain"/>
    <property type="match status" value="1"/>
</dbReference>
<dbReference type="PANTHER" id="PTHR13318">
    <property type="entry name" value="PARTNER OF PAIRED, ISOFORM B-RELATED"/>
    <property type="match status" value="1"/>
</dbReference>
<dbReference type="InterPro" id="IPR036047">
    <property type="entry name" value="F-box-like_dom_sf"/>
</dbReference>
<organism evidence="3 4">
    <name type="scientific">Oopsacas minuta</name>
    <dbReference type="NCBI Taxonomy" id="111878"/>
    <lineage>
        <taxon>Eukaryota</taxon>
        <taxon>Metazoa</taxon>
        <taxon>Porifera</taxon>
        <taxon>Hexactinellida</taxon>
        <taxon>Hexasterophora</taxon>
        <taxon>Lyssacinosida</taxon>
        <taxon>Leucopsacidae</taxon>
        <taxon>Oopsacas</taxon>
    </lineage>
</organism>
<name>A0AAV7KKT6_9METZ</name>
<reference evidence="3 4" key="1">
    <citation type="journal article" date="2023" name="BMC Biol.">
        <title>The compact genome of the sponge Oopsacas minuta (Hexactinellida) is lacking key metazoan core genes.</title>
        <authorList>
            <person name="Santini S."/>
            <person name="Schenkelaars Q."/>
            <person name="Jourda C."/>
            <person name="Duchesne M."/>
            <person name="Belahbib H."/>
            <person name="Rocher C."/>
            <person name="Selva M."/>
            <person name="Riesgo A."/>
            <person name="Vervoort M."/>
            <person name="Leys S.P."/>
            <person name="Kodjabachian L."/>
            <person name="Le Bivic A."/>
            <person name="Borchiellini C."/>
            <person name="Claverie J.M."/>
            <person name="Renard E."/>
        </authorList>
    </citation>
    <scope>NUCLEOTIDE SEQUENCE [LARGE SCALE GENOMIC DNA]</scope>
    <source>
        <strain evidence="3">SPO-2</strain>
    </source>
</reference>
<dbReference type="SMART" id="SM00367">
    <property type="entry name" value="LRR_CC"/>
    <property type="match status" value="6"/>
</dbReference>
<keyword evidence="4" id="KW-1185">Reference proteome</keyword>
<sequence length="583" mass="66022">MHGLFNYSTTSPVSIPGGGFVKEVLNYSSEYGRFQAYTVSNIVGEPRRYPKYGDFVSSMVLRTYGKWWKTAPMASKPFGVPHEGVESQDFLEVLFDKQVYPKEVRFYETYNPGCIVRIYACNSNHDGDFKTGEIRWALLWQGPPQSKECIAESRIFSPPLNKIDFPTNLIRVEFDCQYSDYYTELDGIALVGTEPSSKQTVEDRALGFTIENTCKLLKQVSIEQSAKKEEKVSPLSAAKEQDIDYFSRLPIETISKILIYLGLKDLCSIACTNTKFLYLAYDPLLYQEIDLQPFWVSLDDIALQSLQLRTQNLVKTSFSWTGAGGQISESVFHDFISNSGSNLEVLRLGCCRFITCETLQIISKTCTKLEELDLQACIHLKPSSFLPIKNLVKLKKLDLYRCSITDTILIEILANCAEIEYLNIGATVMTSMDAIAIQLGKTCHNLKAIDLWRSNITTKGLIALSDCKELLEVDIGWTKASKELHGIIHLVKCCVKLKKLFLTFCPVSNPELMNSIANNLHGLEQLDLLGSQSLSVESIENMFKKCQKLKFVDLSFCRHFTVEVVDTLRKSYTHIDIKRSFQD</sequence>
<dbReference type="EMBL" id="JAKMXF010000011">
    <property type="protein sequence ID" value="KAI6661565.1"/>
    <property type="molecule type" value="Genomic_DNA"/>
</dbReference>
<evidence type="ECO:0000313" key="3">
    <source>
        <dbReference type="EMBL" id="KAI6661565.1"/>
    </source>
</evidence>
<dbReference type="SUPFAM" id="SSF52047">
    <property type="entry name" value="RNI-like"/>
    <property type="match status" value="1"/>
</dbReference>
<accession>A0AAV7KKT6</accession>
<dbReference type="InterPro" id="IPR057207">
    <property type="entry name" value="FBXL15_LRR"/>
</dbReference>
<gene>
    <name evidence="3" type="ORF">LOD99_13438</name>
</gene>
<evidence type="ECO:0000313" key="4">
    <source>
        <dbReference type="Proteomes" id="UP001165289"/>
    </source>
</evidence>
<dbReference type="InterPro" id="IPR001810">
    <property type="entry name" value="F-box_dom"/>
</dbReference>
<dbReference type="Pfam" id="PF25372">
    <property type="entry name" value="DUF7885"/>
    <property type="match status" value="1"/>
</dbReference>
<dbReference type="InterPro" id="IPR001611">
    <property type="entry name" value="Leu-rich_rpt"/>
</dbReference>
<dbReference type="Pfam" id="PF13516">
    <property type="entry name" value="LRR_6"/>
    <property type="match status" value="1"/>
</dbReference>
<dbReference type="InterPro" id="IPR032675">
    <property type="entry name" value="LRR_dom_sf"/>
</dbReference>
<dbReference type="GO" id="GO:0031146">
    <property type="term" value="P:SCF-dependent proteasomal ubiquitin-dependent protein catabolic process"/>
    <property type="evidence" value="ECO:0007669"/>
    <property type="project" value="TreeGrafter"/>
</dbReference>